<dbReference type="PANTHER" id="PTHR46436:SF1">
    <property type="entry name" value="CENTROSOMAL PROTEIN OF 76 KDA"/>
    <property type="match status" value="1"/>
</dbReference>
<dbReference type="InterPro" id="IPR028926">
    <property type="entry name" value="CEP76-C2"/>
</dbReference>
<comment type="caution">
    <text evidence="6">The sequence shown here is derived from an EMBL/GenBank/DDBJ whole genome shotgun (WGS) entry which is preliminary data.</text>
</comment>
<dbReference type="GO" id="GO:0005813">
    <property type="term" value="C:centrosome"/>
    <property type="evidence" value="ECO:0007669"/>
    <property type="project" value="UniProtKB-SubCell"/>
</dbReference>
<proteinExistence type="predicted"/>
<name>A0A430Q511_SCHBO</name>
<dbReference type="PANTHER" id="PTHR46436">
    <property type="entry name" value="CENTROSOMAL PROTEIN OF 76 KDA"/>
    <property type="match status" value="1"/>
</dbReference>
<dbReference type="Proteomes" id="UP000290809">
    <property type="component" value="Unassembled WGS sequence"/>
</dbReference>
<gene>
    <name evidence="6" type="ORF">DC041_0003971</name>
</gene>
<dbReference type="Pfam" id="PF24656">
    <property type="entry name" value="CEPT76_peptidase"/>
    <property type="match status" value="1"/>
</dbReference>
<dbReference type="InterPro" id="IPR056288">
    <property type="entry name" value="CEP76_C"/>
</dbReference>
<evidence type="ECO:0000256" key="1">
    <source>
        <dbReference type="ARBA" id="ARBA00004300"/>
    </source>
</evidence>
<dbReference type="Pfam" id="PF24652">
    <property type="entry name" value="CEP76_C"/>
    <property type="match status" value="1"/>
</dbReference>
<comment type="subcellular location">
    <subcellularLocation>
        <location evidence="1">Cytoplasm</location>
        <location evidence="1">Cytoskeleton</location>
        <location evidence="1">Microtubule organizing center</location>
        <location evidence="1">Centrosome</location>
    </subcellularLocation>
</comment>
<dbReference type="InterPro" id="IPR056290">
    <property type="entry name" value="CEPT76/DRC7_peptidase-like_dom"/>
</dbReference>
<organism evidence="6 7">
    <name type="scientific">Schistosoma bovis</name>
    <name type="common">Blood fluke</name>
    <dbReference type="NCBI Taxonomy" id="6184"/>
    <lineage>
        <taxon>Eukaryota</taxon>
        <taxon>Metazoa</taxon>
        <taxon>Spiralia</taxon>
        <taxon>Lophotrochozoa</taxon>
        <taxon>Platyhelminthes</taxon>
        <taxon>Trematoda</taxon>
        <taxon>Digenea</taxon>
        <taxon>Strigeidida</taxon>
        <taxon>Schistosomatoidea</taxon>
        <taxon>Schistosomatidae</taxon>
        <taxon>Schistosoma</taxon>
    </lineage>
</organism>
<evidence type="ECO:0000313" key="7">
    <source>
        <dbReference type="Proteomes" id="UP000290809"/>
    </source>
</evidence>
<accession>A0A430Q511</accession>
<feature type="domain" description="CEP76 C2" evidence="3">
    <location>
        <begin position="90"/>
        <end position="260"/>
    </location>
</feature>
<protein>
    <submittedName>
        <fullName evidence="6">Centrosomal protein CEP76</fullName>
    </submittedName>
</protein>
<feature type="domain" description="CEP76/DRC7 peptidase-like" evidence="5">
    <location>
        <begin position="413"/>
        <end position="547"/>
    </location>
</feature>
<dbReference type="EMBL" id="QMKO01002697">
    <property type="protein sequence ID" value="RTG82785.1"/>
    <property type="molecule type" value="Genomic_DNA"/>
</dbReference>
<dbReference type="STRING" id="6184.A0A430Q511"/>
<evidence type="ECO:0000313" key="6">
    <source>
        <dbReference type="EMBL" id="RTG82785.1"/>
    </source>
</evidence>
<keyword evidence="7" id="KW-1185">Reference proteome</keyword>
<feature type="domain" description="Centrosomal protein of 76 kDa C-terminal" evidence="4">
    <location>
        <begin position="593"/>
        <end position="726"/>
    </location>
</feature>
<keyword evidence="2" id="KW-0963">Cytoplasm</keyword>
<dbReference type="AlphaFoldDB" id="A0A430Q511"/>
<sequence>MTSWRSLIDEALSDEKIIDKIKSFIHSEDAGMTKLTKFELLEMLRSKGVIDMLVSKIKSKEQSKIFSRDHDSSVGTYEGSKTCVSINTSSTAVLVVEVLQGRAFTSHLQTYEDMEIEESKCSDISLQLHIAYKDCRFSSKLFQCTTEPIINQIFCFELISGNPSKGRDVSINVTLENLLFDKPVSFVQIVITSNVLSTAKRGLVSSTYFDWRPYFMGNSKCKEVNLNHWTNNVSIELQSTDPDCNVPAGVLDLRLSLICPNASINTNWSDPVKQTFDSNAPGVIIHQTCKLRQLSPSLIQAHFQLELNRSLERENTFTNYVRQWWRELTQLREGFFSERLIKIFAADENGRTQYILYGKLFSQISFHFARFVCNFVNPLSASHILETPYIAARFVSSIPYEPFYGVGVGIKERWCSGLAFVSSNSGDVADHANLLCSLLLGYGVEAYVALGTSQFNMNKQQMTTSSHLYAWVVVCSDDYQRITFWDSITGRCYIHTTGGCEQKIYPSPFYTIGCLYNNSSFYANIQPTDKVVNCLFNLKNPSQWRPMSFEVIQTVHNYSSLYLRKLNPPIQSIDEITVQCHESLRRLADSWRMEKLRCNNHITWKWDNKLEQLLLPLIAKYEADQKHLSNYDDNDNVVQVHEVLENDLIMSPIHRHIPKDFTFKSYPVQLFHCNPQRILRSCLRSQLCRDILSCRGDHVQLALGLRIITYAENAMITWVIFACSYKSVI</sequence>
<dbReference type="InterPro" id="IPR052299">
    <property type="entry name" value="CEP76"/>
</dbReference>
<reference evidence="6 7" key="1">
    <citation type="journal article" date="2019" name="PLoS Pathog.">
        <title>Genome sequence of the bovine parasite Schistosoma bovis Tanzania.</title>
        <authorList>
            <person name="Oey H."/>
            <person name="Zakrzewski M."/>
            <person name="Gobert G."/>
            <person name="Gravermann K."/>
            <person name="Stoye J."/>
            <person name="Jones M."/>
            <person name="Mcmanus D."/>
            <person name="Krause L."/>
        </authorList>
    </citation>
    <scope>NUCLEOTIDE SEQUENCE [LARGE SCALE GENOMIC DNA]</scope>
    <source>
        <strain evidence="6 7">TAN1997</strain>
    </source>
</reference>
<evidence type="ECO:0000259" key="3">
    <source>
        <dbReference type="Pfam" id="PF15627"/>
    </source>
</evidence>
<evidence type="ECO:0000259" key="4">
    <source>
        <dbReference type="Pfam" id="PF24652"/>
    </source>
</evidence>
<dbReference type="Pfam" id="PF15627">
    <property type="entry name" value="CEP76-C2"/>
    <property type="match status" value="1"/>
</dbReference>
<evidence type="ECO:0000256" key="2">
    <source>
        <dbReference type="ARBA" id="ARBA00022490"/>
    </source>
</evidence>
<evidence type="ECO:0000259" key="5">
    <source>
        <dbReference type="Pfam" id="PF24656"/>
    </source>
</evidence>